<name>A0A1U7CJP0_9BACT</name>
<dbReference type="KEGG" id="pbor:BSF38_00565"/>
<gene>
    <name evidence="2" type="ORF">BSF38_00565</name>
</gene>
<keyword evidence="1" id="KW-0812">Transmembrane</keyword>
<dbReference type="EMBL" id="CP019082">
    <property type="protein sequence ID" value="APW59151.1"/>
    <property type="molecule type" value="Genomic_DNA"/>
</dbReference>
<dbReference type="Proteomes" id="UP000186309">
    <property type="component" value="Chromosome"/>
</dbReference>
<feature type="transmembrane region" description="Helical" evidence="1">
    <location>
        <begin position="35"/>
        <end position="66"/>
    </location>
</feature>
<dbReference type="AlphaFoldDB" id="A0A1U7CJP0"/>
<evidence type="ECO:0000313" key="2">
    <source>
        <dbReference type="EMBL" id="APW59151.1"/>
    </source>
</evidence>
<accession>A0A1U7CJP0</accession>
<evidence type="ECO:0000313" key="3">
    <source>
        <dbReference type="Proteomes" id="UP000186309"/>
    </source>
</evidence>
<proteinExistence type="predicted"/>
<organism evidence="2 3">
    <name type="scientific">Paludisphaera borealis</name>
    <dbReference type="NCBI Taxonomy" id="1387353"/>
    <lineage>
        <taxon>Bacteria</taxon>
        <taxon>Pseudomonadati</taxon>
        <taxon>Planctomycetota</taxon>
        <taxon>Planctomycetia</taxon>
        <taxon>Isosphaerales</taxon>
        <taxon>Isosphaeraceae</taxon>
        <taxon>Paludisphaera</taxon>
    </lineage>
</organism>
<keyword evidence="1" id="KW-0472">Membrane</keyword>
<evidence type="ECO:0000256" key="1">
    <source>
        <dbReference type="SAM" id="Phobius"/>
    </source>
</evidence>
<dbReference type="RefSeq" id="WP_076343366.1">
    <property type="nucleotide sequence ID" value="NZ_CP019082.1"/>
</dbReference>
<keyword evidence="3" id="KW-1185">Reference proteome</keyword>
<dbReference type="STRING" id="1387353.BSF38_00565"/>
<keyword evidence="1" id="KW-1133">Transmembrane helix</keyword>
<protein>
    <submittedName>
        <fullName evidence="2">Uncharacterized protein</fullName>
    </submittedName>
</protein>
<reference evidence="3" key="1">
    <citation type="submission" date="2016-12" db="EMBL/GenBank/DDBJ databases">
        <title>Comparative genomics of four Isosphaeraceae planctomycetes: a common pool of plasmids and glycoside hydrolase genes.</title>
        <authorList>
            <person name="Ivanova A."/>
        </authorList>
    </citation>
    <scope>NUCLEOTIDE SEQUENCE [LARGE SCALE GENOMIC DNA]</scope>
    <source>
        <strain evidence="3">PX4</strain>
    </source>
</reference>
<sequence>MELTPLQRKFLTRYRDLREGRETLRFRLKPLLPRLAILVALIGYSAFMLPAVVTAFATGMLVGAALRQVPLTRGAKQIMPVLLDVIDWDKVDERLGDAGRPVEAR</sequence>